<protein>
    <submittedName>
        <fullName evidence="1">Uncharacterized protein</fullName>
    </submittedName>
</protein>
<dbReference type="OrthoDB" id="2971044at2"/>
<gene>
    <name evidence="1" type="ORF">SAMN05421663_104105</name>
</gene>
<dbReference type="RefSeq" id="WP_093726904.1">
    <property type="nucleotide sequence ID" value="NZ_FMZB01000004.1"/>
</dbReference>
<dbReference type="EMBL" id="FMZB01000004">
    <property type="protein sequence ID" value="SDC78634.1"/>
    <property type="molecule type" value="Genomic_DNA"/>
</dbReference>
<evidence type="ECO:0000313" key="1">
    <source>
        <dbReference type="EMBL" id="SDC78634.1"/>
    </source>
</evidence>
<accession>A0A1G6PGF0</accession>
<dbReference type="AlphaFoldDB" id="A0A1G6PGF0"/>
<reference evidence="2" key="1">
    <citation type="submission" date="2016-10" db="EMBL/GenBank/DDBJ databases">
        <authorList>
            <person name="Varghese N."/>
            <person name="Submissions S."/>
        </authorList>
    </citation>
    <scope>NUCLEOTIDE SEQUENCE [LARGE SCALE GENOMIC DNA]</scope>
    <source>
        <strain evidence="2">DSM 21620</strain>
    </source>
</reference>
<dbReference type="Proteomes" id="UP000198666">
    <property type="component" value="Unassembled WGS sequence"/>
</dbReference>
<proteinExistence type="predicted"/>
<keyword evidence="2" id="KW-1185">Reference proteome</keyword>
<evidence type="ECO:0000313" key="2">
    <source>
        <dbReference type="Proteomes" id="UP000198666"/>
    </source>
</evidence>
<organism evidence="1 2">
    <name type="scientific">Terribacillus halophilus</name>
    <dbReference type="NCBI Taxonomy" id="361279"/>
    <lineage>
        <taxon>Bacteria</taxon>
        <taxon>Bacillati</taxon>
        <taxon>Bacillota</taxon>
        <taxon>Bacilli</taxon>
        <taxon>Bacillales</taxon>
        <taxon>Bacillaceae</taxon>
        <taxon>Terribacillus</taxon>
    </lineage>
</organism>
<sequence>MHFLVSQCYSWEGYHLVQALLEDGHEVSGLHGPSLSDREVHLSMYLGRHAMFSEGVQNRDYKAYISFFGSAETDIVSHRHVDISYEAGDAPKRGNQILLPILYGEWMPRDEHALSWNGNQIPFEDAYFCRHALPIKPVMQTISKLLSGNREIEKFQFYTKEVCPEQEDRTVIALARNLTDDLAVLHRHYAQYSRFYN</sequence>
<name>A0A1G6PGF0_9BACI</name>